<evidence type="ECO:0000256" key="3">
    <source>
        <dbReference type="ARBA" id="ARBA00013109"/>
    </source>
</evidence>
<evidence type="ECO:0000259" key="10">
    <source>
        <dbReference type="Pfam" id="PF02602"/>
    </source>
</evidence>
<dbReference type="InterPro" id="IPR036108">
    <property type="entry name" value="4pyrrol_syn_uPrphyn_synt_sf"/>
</dbReference>
<dbReference type="Pfam" id="PF02602">
    <property type="entry name" value="HEM4"/>
    <property type="match status" value="1"/>
</dbReference>
<evidence type="ECO:0000256" key="6">
    <source>
        <dbReference type="ARBA" id="ARBA00037589"/>
    </source>
</evidence>
<evidence type="ECO:0000256" key="7">
    <source>
        <dbReference type="ARBA" id="ARBA00040167"/>
    </source>
</evidence>
<keyword evidence="12" id="KW-1185">Reference proteome</keyword>
<evidence type="ECO:0000313" key="12">
    <source>
        <dbReference type="Proteomes" id="UP000502041"/>
    </source>
</evidence>
<proteinExistence type="inferred from homology"/>
<dbReference type="RefSeq" id="WP_168921346.1">
    <property type="nucleotide sequence ID" value="NZ_CP051461.1"/>
</dbReference>
<dbReference type="GO" id="GO:0004852">
    <property type="term" value="F:uroporphyrinogen-III synthase activity"/>
    <property type="evidence" value="ECO:0007669"/>
    <property type="project" value="UniProtKB-UniRule"/>
</dbReference>
<evidence type="ECO:0000256" key="2">
    <source>
        <dbReference type="ARBA" id="ARBA00008133"/>
    </source>
</evidence>
<reference evidence="11 12" key="1">
    <citation type="submission" date="2020-04" db="EMBL/GenBank/DDBJ databases">
        <title>Complete genome of a Psychrophilic, Marine, Gas Vacuolate Bacterium Polaromonas vacuolata KCTC 22033T.</title>
        <authorList>
            <person name="Hwang K."/>
            <person name="Kim K.M."/>
        </authorList>
    </citation>
    <scope>NUCLEOTIDE SEQUENCE [LARGE SCALE GENOMIC DNA]</scope>
    <source>
        <strain evidence="11 12">KCTC 22033</strain>
    </source>
</reference>
<feature type="domain" description="Tetrapyrrole biosynthesis uroporphyrinogen III synthase" evidence="10">
    <location>
        <begin position="21"/>
        <end position="262"/>
    </location>
</feature>
<protein>
    <recommendedName>
        <fullName evidence="7 9">Uroporphyrinogen-III synthase</fullName>
        <ecNumber evidence="3 9">4.2.1.75</ecNumber>
    </recommendedName>
</protein>
<evidence type="ECO:0000313" key="11">
    <source>
        <dbReference type="EMBL" id="QJC55485.1"/>
    </source>
</evidence>
<dbReference type="GO" id="GO:0006782">
    <property type="term" value="P:protoporphyrinogen IX biosynthetic process"/>
    <property type="evidence" value="ECO:0007669"/>
    <property type="project" value="UniProtKB-UniRule"/>
</dbReference>
<dbReference type="InterPro" id="IPR003754">
    <property type="entry name" value="4pyrrol_synth_uPrphyn_synth"/>
</dbReference>
<evidence type="ECO:0000256" key="8">
    <source>
        <dbReference type="ARBA" id="ARBA00048617"/>
    </source>
</evidence>
<dbReference type="PANTHER" id="PTHR38042:SF1">
    <property type="entry name" value="UROPORPHYRINOGEN-III SYNTHASE, CHLOROPLASTIC"/>
    <property type="match status" value="1"/>
</dbReference>
<sequence length="278" mass="29594">MNARSAPKVLVTRPAHDAVSWVSALQQAGFVAEALPLISIAALSGAEHDLALQQAWANLADYSACMFVSGNAVEAFFRPQNATRPMLPPKLRFMAPGPGTVAALLAAGVALSQIDAPPEDAAQFDSESLWRVVGKRNWQGLRVLLLRGVTVAAHSDSNQAAPGRDWLVRQLLDVGASVDQLLVYARRAPVLNALELQRVRIAAQDGSVWLMSSSEALANLLALDGLQDLNWQGARAIATHERIAAALRAAGWGVVVASRPALIDIVDALGWLESPPNE</sequence>
<dbReference type="Proteomes" id="UP000502041">
    <property type="component" value="Chromosome"/>
</dbReference>
<comment type="catalytic activity">
    <reaction evidence="8 9">
        <text>hydroxymethylbilane = uroporphyrinogen III + H2O</text>
        <dbReference type="Rhea" id="RHEA:18965"/>
        <dbReference type="ChEBI" id="CHEBI:15377"/>
        <dbReference type="ChEBI" id="CHEBI:57308"/>
        <dbReference type="ChEBI" id="CHEBI:57845"/>
        <dbReference type="EC" id="4.2.1.75"/>
    </reaction>
</comment>
<organism evidence="11 12">
    <name type="scientific">Polaromonas vacuolata</name>
    <dbReference type="NCBI Taxonomy" id="37448"/>
    <lineage>
        <taxon>Bacteria</taxon>
        <taxon>Pseudomonadati</taxon>
        <taxon>Pseudomonadota</taxon>
        <taxon>Betaproteobacteria</taxon>
        <taxon>Burkholderiales</taxon>
        <taxon>Comamonadaceae</taxon>
        <taxon>Polaromonas</taxon>
    </lineage>
</organism>
<dbReference type="GO" id="GO:0006780">
    <property type="term" value="P:uroporphyrinogen III biosynthetic process"/>
    <property type="evidence" value="ECO:0007669"/>
    <property type="project" value="UniProtKB-UniRule"/>
</dbReference>
<dbReference type="EC" id="4.2.1.75" evidence="3 9"/>
<name>A0A6H2H6K3_9BURK</name>
<dbReference type="EMBL" id="CP051461">
    <property type="protein sequence ID" value="QJC55485.1"/>
    <property type="molecule type" value="Genomic_DNA"/>
</dbReference>
<accession>A0A6H2H6K3</accession>
<evidence type="ECO:0000256" key="9">
    <source>
        <dbReference type="RuleBase" id="RU366031"/>
    </source>
</evidence>
<comment type="similarity">
    <text evidence="2 9">Belongs to the uroporphyrinogen-III synthase family.</text>
</comment>
<dbReference type="PANTHER" id="PTHR38042">
    <property type="entry name" value="UROPORPHYRINOGEN-III SYNTHASE, CHLOROPLASTIC"/>
    <property type="match status" value="1"/>
</dbReference>
<dbReference type="SUPFAM" id="SSF69618">
    <property type="entry name" value="HemD-like"/>
    <property type="match status" value="1"/>
</dbReference>
<dbReference type="AlphaFoldDB" id="A0A6H2H6K3"/>
<gene>
    <name evidence="11" type="primary">hemD</name>
    <name evidence="11" type="ORF">HC248_00765</name>
</gene>
<dbReference type="KEGG" id="pvac:HC248_00765"/>
<dbReference type="InterPro" id="IPR039793">
    <property type="entry name" value="UROS/Hem4"/>
</dbReference>
<comment type="pathway">
    <text evidence="1 9">Porphyrin-containing compound metabolism; protoporphyrin-IX biosynthesis; coproporphyrinogen-III from 5-aminolevulinate: step 3/4.</text>
</comment>
<keyword evidence="4 9" id="KW-0456">Lyase</keyword>
<dbReference type="CDD" id="cd06578">
    <property type="entry name" value="HemD"/>
    <property type="match status" value="1"/>
</dbReference>
<evidence type="ECO:0000256" key="4">
    <source>
        <dbReference type="ARBA" id="ARBA00023239"/>
    </source>
</evidence>
<dbReference type="Gene3D" id="3.40.50.10090">
    <property type="match status" value="2"/>
</dbReference>
<evidence type="ECO:0000256" key="1">
    <source>
        <dbReference type="ARBA" id="ARBA00004772"/>
    </source>
</evidence>
<evidence type="ECO:0000256" key="5">
    <source>
        <dbReference type="ARBA" id="ARBA00023244"/>
    </source>
</evidence>
<comment type="function">
    <text evidence="6 9">Catalyzes cyclization of the linear tetrapyrrole, hydroxymethylbilane, to the macrocyclic uroporphyrinogen III.</text>
</comment>
<keyword evidence="5 9" id="KW-0627">Porphyrin biosynthesis</keyword>